<proteinExistence type="predicted"/>
<feature type="compositionally biased region" description="Low complexity" evidence="1">
    <location>
        <begin position="1"/>
        <end position="17"/>
    </location>
</feature>
<name>A0AAE1KLQ6_PETCI</name>
<gene>
    <name evidence="2" type="ORF">Pcinc_019023</name>
</gene>
<evidence type="ECO:0000313" key="2">
    <source>
        <dbReference type="EMBL" id="KAK3876158.1"/>
    </source>
</evidence>
<dbReference type="AlphaFoldDB" id="A0AAE1KLQ6"/>
<keyword evidence="3" id="KW-1185">Reference proteome</keyword>
<dbReference type="Proteomes" id="UP001286313">
    <property type="component" value="Unassembled WGS sequence"/>
</dbReference>
<evidence type="ECO:0000313" key="3">
    <source>
        <dbReference type="Proteomes" id="UP001286313"/>
    </source>
</evidence>
<sequence>MDPSCSTPSSLPPSLSHLPPPPLPPSSLSHLPPLPSSFPPTLIFFPIPSSLPLSSSSPFFSSLILHPKTSPSLSDPSPLPFSSSFPTTPSLSHLPPSLLHPFPSSHSYPTSCPSSTLHILPVSSTLQFFSSSSFTFSFFPLLLHLPLTPSEW</sequence>
<accession>A0AAE1KLQ6</accession>
<organism evidence="2 3">
    <name type="scientific">Petrolisthes cinctipes</name>
    <name type="common">Flat porcelain crab</name>
    <dbReference type="NCBI Taxonomy" id="88211"/>
    <lineage>
        <taxon>Eukaryota</taxon>
        <taxon>Metazoa</taxon>
        <taxon>Ecdysozoa</taxon>
        <taxon>Arthropoda</taxon>
        <taxon>Crustacea</taxon>
        <taxon>Multicrustacea</taxon>
        <taxon>Malacostraca</taxon>
        <taxon>Eumalacostraca</taxon>
        <taxon>Eucarida</taxon>
        <taxon>Decapoda</taxon>
        <taxon>Pleocyemata</taxon>
        <taxon>Anomura</taxon>
        <taxon>Galatheoidea</taxon>
        <taxon>Porcellanidae</taxon>
        <taxon>Petrolisthes</taxon>
    </lineage>
</organism>
<feature type="region of interest" description="Disordered" evidence="1">
    <location>
        <begin position="1"/>
        <end position="30"/>
    </location>
</feature>
<protein>
    <submittedName>
        <fullName evidence="2">Uncharacterized protein</fullName>
    </submittedName>
</protein>
<comment type="caution">
    <text evidence="2">The sequence shown here is derived from an EMBL/GenBank/DDBJ whole genome shotgun (WGS) entry which is preliminary data.</text>
</comment>
<dbReference type="EMBL" id="JAWQEG010001864">
    <property type="protein sequence ID" value="KAK3876158.1"/>
    <property type="molecule type" value="Genomic_DNA"/>
</dbReference>
<evidence type="ECO:0000256" key="1">
    <source>
        <dbReference type="SAM" id="MobiDB-lite"/>
    </source>
</evidence>
<reference evidence="2" key="1">
    <citation type="submission" date="2023-10" db="EMBL/GenBank/DDBJ databases">
        <title>Genome assemblies of two species of porcelain crab, Petrolisthes cinctipes and Petrolisthes manimaculis (Anomura: Porcellanidae).</title>
        <authorList>
            <person name="Angst P."/>
        </authorList>
    </citation>
    <scope>NUCLEOTIDE SEQUENCE</scope>
    <source>
        <strain evidence="2">PB745_01</strain>
        <tissue evidence="2">Gill</tissue>
    </source>
</reference>